<keyword evidence="7" id="KW-0998">Cell outer membrane</keyword>
<keyword evidence="9" id="KW-1185">Reference proteome</keyword>
<dbReference type="EMBL" id="FOGD01000009">
    <property type="protein sequence ID" value="SER52732.1"/>
    <property type="molecule type" value="Genomic_DNA"/>
</dbReference>
<dbReference type="GO" id="GO:0015288">
    <property type="term" value="F:porin activity"/>
    <property type="evidence" value="ECO:0007669"/>
    <property type="project" value="TreeGrafter"/>
</dbReference>
<evidence type="ECO:0000256" key="7">
    <source>
        <dbReference type="ARBA" id="ARBA00023237"/>
    </source>
</evidence>
<comment type="subcellular location">
    <subcellularLocation>
        <location evidence="1">Cell outer membrane</location>
    </subcellularLocation>
</comment>
<evidence type="ECO:0000256" key="2">
    <source>
        <dbReference type="ARBA" id="ARBA00007613"/>
    </source>
</evidence>
<dbReference type="InterPro" id="IPR051906">
    <property type="entry name" value="TolC-like"/>
</dbReference>
<dbReference type="GO" id="GO:1990281">
    <property type="term" value="C:efflux pump complex"/>
    <property type="evidence" value="ECO:0007669"/>
    <property type="project" value="TreeGrafter"/>
</dbReference>
<accession>A0A1H9PX29</accession>
<evidence type="ECO:0000256" key="3">
    <source>
        <dbReference type="ARBA" id="ARBA00022448"/>
    </source>
</evidence>
<dbReference type="PANTHER" id="PTHR30026">
    <property type="entry name" value="OUTER MEMBRANE PROTEIN TOLC"/>
    <property type="match status" value="1"/>
</dbReference>
<evidence type="ECO:0000313" key="8">
    <source>
        <dbReference type="EMBL" id="SER52732.1"/>
    </source>
</evidence>
<evidence type="ECO:0000256" key="6">
    <source>
        <dbReference type="ARBA" id="ARBA00023136"/>
    </source>
</evidence>
<dbReference type="OrthoDB" id="8558511at2"/>
<name>A0A1H9PX29_9BURK</name>
<keyword evidence="3" id="KW-0813">Transport</keyword>
<evidence type="ECO:0000256" key="5">
    <source>
        <dbReference type="ARBA" id="ARBA00022692"/>
    </source>
</evidence>
<dbReference type="GO" id="GO:0015562">
    <property type="term" value="F:efflux transmembrane transporter activity"/>
    <property type="evidence" value="ECO:0007669"/>
    <property type="project" value="InterPro"/>
</dbReference>
<reference evidence="8 9" key="1">
    <citation type="submission" date="2016-10" db="EMBL/GenBank/DDBJ databases">
        <authorList>
            <person name="de Groot N.N."/>
        </authorList>
    </citation>
    <scope>NUCLEOTIDE SEQUENCE [LARGE SCALE GENOMIC DNA]</scope>
    <source>
        <strain evidence="8 9">ATCC 35958</strain>
    </source>
</reference>
<dbReference type="Proteomes" id="UP000199766">
    <property type="component" value="Unassembled WGS sequence"/>
</dbReference>
<keyword evidence="5" id="KW-0812">Transmembrane</keyword>
<protein>
    <submittedName>
        <fullName evidence="8">Outer membrane protein TolC</fullName>
    </submittedName>
</protein>
<keyword evidence="4" id="KW-1134">Transmembrane beta strand</keyword>
<organism evidence="8 9">
    <name type="scientific">Giesbergeria anulus</name>
    <dbReference type="NCBI Taxonomy" id="180197"/>
    <lineage>
        <taxon>Bacteria</taxon>
        <taxon>Pseudomonadati</taxon>
        <taxon>Pseudomonadota</taxon>
        <taxon>Betaproteobacteria</taxon>
        <taxon>Burkholderiales</taxon>
        <taxon>Comamonadaceae</taxon>
        <taxon>Giesbergeria</taxon>
    </lineage>
</organism>
<dbReference type="InterPro" id="IPR003423">
    <property type="entry name" value="OMP_efflux"/>
</dbReference>
<dbReference type="PANTHER" id="PTHR30026:SF21">
    <property type="entry name" value="SLR1270 PROTEIN"/>
    <property type="match status" value="1"/>
</dbReference>
<evidence type="ECO:0000256" key="4">
    <source>
        <dbReference type="ARBA" id="ARBA00022452"/>
    </source>
</evidence>
<dbReference type="AlphaFoldDB" id="A0A1H9PX29"/>
<dbReference type="STRING" id="180197.SAMN02982919_02551"/>
<keyword evidence="6" id="KW-0472">Membrane</keyword>
<comment type="similarity">
    <text evidence="2">Belongs to the outer membrane factor (OMF) (TC 1.B.17) family.</text>
</comment>
<sequence length="404" mass="43686">MLACVSHAQPQNSAISFNETSTTAKTTLVSAFEAAWKRAVAASEVAGLNRQAQAEKFRAEALWAAPPFVEVSHRNDRLQSNKGARETEISVAVPLWLPGQKAAKQDVASAALELSKLSHDEARLRVAESTRELLWQIAELEASMKLTEQQVALFQAIADDVDKRVSAGDLARTDALAAKGELLNAQTTHTQAIQQLGAAKRQWTALTGLVQVPSTLPADMEQVVARNLEEHPELRFVAQQVAVAQKRVTLVDKSKRDAPELITSMRQDVGGRGMGSANSLGVALRIPLGTADRNAPLEAAALSELEIAQSREQVRRTALVAAVDNATSHLRSIHTQLEAEKARSSMLKERSQLMRSSFNAGETALLELLRATNASAQSEFSVARQEAAMGLARARLQQAYGQLP</sequence>
<dbReference type="Gene3D" id="1.20.1600.10">
    <property type="entry name" value="Outer membrane efflux proteins (OEP)"/>
    <property type="match status" value="1"/>
</dbReference>
<evidence type="ECO:0000256" key="1">
    <source>
        <dbReference type="ARBA" id="ARBA00004442"/>
    </source>
</evidence>
<dbReference type="SUPFAM" id="SSF56954">
    <property type="entry name" value="Outer membrane efflux proteins (OEP)"/>
    <property type="match status" value="1"/>
</dbReference>
<dbReference type="Pfam" id="PF02321">
    <property type="entry name" value="OEP"/>
    <property type="match status" value="1"/>
</dbReference>
<gene>
    <name evidence="8" type="ORF">SAMN02982919_02551</name>
</gene>
<evidence type="ECO:0000313" key="9">
    <source>
        <dbReference type="Proteomes" id="UP000199766"/>
    </source>
</evidence>
<proteinExistence type="inferred from homology"/>
<dbReference type="GO" id="GO:0009279">
    <property type="term" value="C:cell outer membrane"/>
    <property type="evidence" value="ECO:0007669"/>
    <property type="project" value="UniProtKB-SubCell"/>
</dbReference>